<feature type="chain" id="PRO_5046283048" evidence="1">
    <location>
        <begin position="25"/>
        <end position="354"/>
    </location>
</feature>
<dbReference type="EMBL" id="JBHULV010000046">
    <property type="protein sequence ID" value="MFD2732727.1"/>
    <property type="molecule type" value="Genomic_DNA"/>
</dbReference>
<feature type="domain" description="Secretion system C-terminal sorting" evidence="2">
    <location>
        <begin position="280"/>
        <end position="351"/>
    </location>
</feature>
<dbReference type="InterPro" id="IPR026444">
    <property type="entry name" value="Secre_tail"/>
</dbReference>
<dbReference type="Pfam" id="PF18962">
    <property type="entry name" value="Por_Secre_tail"/>
    <property type="match status" value="1"/>
</dbReference>
<dbReference type="InterPro" id="IPR013783">
    <property type="entry name" value="Ig-like_fold"/>
</dbReference>
<proteinExistence type="predicted"/>
<keyword evidence="1" id="KW-0732">Signal</keyword>
<dbReference type="Proteomes" id="UP001597546">
    <property type="component" value="Unassembled WGS sequence"/>
</dbReference>
<protein>
    <submittedName>
        <fullName evidence="3">T9SS type A sorting domain-containing protein</fullName>
    </submittedName>
</protein>
<feature type="signal peptide" evidence="1">
    <location>
        <begin position="1"/>
        <end position="24"/>
    </location>
</feature>
<accession>A0ABW5TTZ1</accession>
<evidence type="ECO:0000313" key="4">
    <source>
        <dbReference type="Proteomes" id="UP001597546"/>
    </source>
</evidence>
<organism evidence="3 4">
    <name type="scientific">Pedobacter alpinus</name>
    <dbReference type="NCBI Taxonomy" id="1590643"/>
    <lineage>
        <taxon>Bacteria</taxon>
        <taxon>Pseudomonadati</taxon>
        <taxon>Bacteroidota</taxon>
        <taxon>Sphingobacteriia</taxon>
        <taxon>Sphingobacteriales</taxon>
        <taxon>Sphingobacteriaceae</taxon>
        <taxon>Pedobacter</taxon>
    </lineage>
</organism>
<dbReference type="RefSeq" id="WP_379040327.1">
    <property type="nucleotide sequence ID" value="NZ_JBHSKW010000003.1"/>
</dbReference>
<evidence type="ECO:0000313" key="3">
    <source>
        <dbReference type="EMBL" id="MFD2732727.1"/>
    </source>
</evidence>
<comment type="caution">
    <text evidence="3">The sequence shown here is derived from an EMBL/GenBank/DDBJ whole genome shotgun (WGS) entry which is preliminary data.</text>
</comment>
<gene>
    <name evidence="3" type="ORF">ACFSSE_13545</name>
</gene>
<reference evidence="4" key="1">
    <citation type="journal article" date="2019" name="Int. J. Syst. Evol. Microbiol.">
        <title>The Global Catalogue of Microorganisms (GCM) 10K type strain sequencing project: providing services to taxonomists for standard genome sequencing and annotation.</title>
        <authorList>
            <consortium name="The Broad Institute Genomics Platform"/>
            <consortium name="The Broad Institute Genome Sequencing Center for Infectious Disease"/>
            <person name="Wu L."/>
            <person name="Ma J."/>
        </authorList>
    </citation>
    <scope>NUCLEOTIDE SEQUENCE [LARGE SCALE GENOMIC DNA]</scope>
    <source>
        <strain evidence="4">KCTC 42456</strain>
    </source>
</reference>
<keyword evidence="4" id="KW-1185">Reference proteome</keyword>
<evidence type="ECO:0000256" key="1">
    <source>
        <dbReference type="SAM" id="SignalP"/>
    </source>
</evidence>
<sequence length="354" mass="37032">MKKKLLYLTAVVLLLLSFNNELSAQTVQLYRQAGDITDAATSFTYTTSSGGDVITYPASTTTSSSNICAPAVRRVQLASFNLNYKSGSVGNIVISGNSSGGTSSRTVTAVTVNGVNVTADVTIVTTIAGNGGTLDCGNITITGLNVAQNATTGVNIGITFDGNTRVNTISISSATLPLDFLSFTAKPDAFGKTVDLNWSTTNEVNTKNFEIQKRTDSSDFTTIGNLPSKNVAGVHHYSFTDNTSNPGNSYYRIVQYDNDGASTISKIVAVTNKAAVGLSVYPNPVEETLNVKHAAANASASFKILTADGRTVLQSAAGVSSTSSSINVSQLTSGAYLLIFDNQTDSSSIKFVKK</sequence>
<dbReference type="Gene3D" id="2.60.40.10">
    <property type="entry name" value="Immunoglobulins"/>
    <property type="match status" value="1"/>
</dbReference>
<evidence type="ECO:0000259" key="2">
    <source>
        <dbReference type="Pfam" id="PF18962"/>
    </source>
</evidence>
<name>A0ABW5TTZ1_9SPHI</name>
<dbReference type="NCBIfam" id="TIGR04183">
    <property type="entry name" value="Por_Secre_tail"/>
    <property type="match status" value="1"/>
</dbReference>